<protein>
    <submittedName>
        <fullName evidence="1">Uncharacterized protein</fullName>
    </submittedName>
</protein>
<reference evidence="2" key="1">
    <citation type="submission" date="2018-02" db="EMBL/GenBank/DDBJ databases">
        <authorList>
            <person name="Seth-Smith MB H."/>
            <person name="Seth-Smith H."/>
        </authorList>
    </citation>
    <scope>NUCLEOTIDE SEQUENCE [LARGE SCALE GENOMIC DNA]</scope>
</reference>
<dbReference type="Proteomes" id="UP000269998">
    <property type="component" value="Chromosome"/>
</dbReference>
<evidence type="ECO:0000313" key="2">
    <source>
        <dbReference type="Proteomes" id="UP000269998"/>
    </source>
</evidence>
<dbReference type="RefSeq" id="WP_232021910.1">
    <property type="nucleotide sequence ID" value="NZ_LR130759.1"/>
</dbReference>
<gene>
    <name evidence="1" type="ORF">MB901379_04079</name>
</gene>
<dbReference type="KEGG" id="mbai:MB901379_04079"/>
<sequence>MPGRAPISLKAIRIRINTLIDRGPRRHFRRVHKIHPLRAANTHIADDFTNGVTNALAKVRPTVNIGTALLISMPS</sequence>
<evidence type="ECO:0000313" key="1">
    <source>
        <dbReference type="EMBL" id="VDM90477.1"/>
    </source>
</evidence>
<accession>A0A447GJ00</accession>
<dbReference type="EMBL" id="LR130759">
    <property type="protein sequence ID" value="VDM90477.1"/>
    <property type="molecule type" value="Genomic_DNA"/>
</dbReference>
<dbReference type="AlphaFoldDB" id="A0A447GJ00"/>
<proteinExistence type="predicted"/>
<organism evidence="1 2">
    <name type="scientific">Mycobacterium basiliense</name>
    <dbReference type="NCBI Taxonomy" id="2094119"/>
    <lineage>
        <taxon>Bacteria</taxon>
        <taxon>Bacillati</taxon>
        <taxon>Actinomycetota</taxon>
        <taxon>Actinomycetes</taxon>
        <taxon>Mycobacteriales</taxon>
        <taxon>Mycobacteriaceae</taxon>
        <taxon>Mycobacterium</taxon>
    </lineage>
</organism>
<keyword evidence="2" id="KW-1185">Reference proteome</keyword>
<name>A0A447GJ00_9MYCO</name>